<sequence length="124" mass="14455">MFSFNVACRNVTPDPITSYRLVAPDPNILLIYHLLSPLFTSLTIFHQAFFIQGITLIEKVQDYKFHVSGFQINHKQHIDCPNHTTKYIKKFTISLNDYQSLLRVYLSHRINPNLPPPRNRSRAS</sequence>
<feature type="transmembrane region" description="Helical" evidence="1">
    <location>
        <begin position="30"/>
        <end position="51"/>
    </location>
</feature>
<reference evidence="2" key="1">
    <citation type="submission" date="2015-12" db="EMBL/GenBank/DDBJ databases">
        <title>Gene expression during late stages of embryo sac development: a critical building block for successful pollen-pistil interactions.</title>
        <authorList>
            <person name="Liu Y."/>
            <person name="Joly V."/>
            <person name="Sabar M."/>
            <person name="Matton D.P."/>
        </authorList>
    </citation>
    <scope>NUCLEOTIDE SEQUENCE</scope>
</reference>
<name>A0A0V0HHW1_SOLCH</name>
<accession>A0A0V0HHW1</accession>
<evidence type="ECO:0000256" key="1">
    <source>
        <dbReference type="SAM" id="Phobius"/>
    </source>
</evidence>
<keyword evidence="1" id="KW-0472">Membrane</keyword>
<proteinExistence type="predicted"/>
<keyword evidence="1" id="KW-1133">Transmembrane helix</keyword>
<protein>
    <submittedName>
        <fullName evidence="2">Putative ovule protein</fullName>
    </submittedName>
</protein>
<keyword evidence="1" id="KW-0812">Transmembrane</keyword>
<organism evidence="2">
    <name type="scientific">Solanum chacoense</name>
    <name type="common">Chaco potato</name>
    <dbReference type="NCBI Taxonomy" id="4108"/>
    <lineage>
        <taxon>Eukaryota</taxon>
        <taxon>Viridiplantae</taxon>
        <taxon>Streptophyta</taxon>
        <taxon>Embryophyta</taxon>
        <taxon>Tracheophyta</taxon>
        <taxon>Spermatophyta</taxon>
        <taxon>Magnoliopsida</taxon>
        <taxon>eudicotyledons</taxon>
        <taxon>Gunneridae</taxon>
        <taxon>Pentapetalae</taxon>
        <taxon>asterids</taxon>
        <taxon>lamiids</taxon>
        <taxon>Solanales</taxon>
        <taxon>Solanaceae</taxon>
        <taxon>Solanoideae</taxon>
        <taxon>Solaneae</taxon>
        <taxon>Solanum</taxon>
    </lineage>
</organism>
<dbReference type="EMBL" id="GEDG01019525">
    <property type="protein sequence ID" value="JAP19870.1"/>
    <property type="molecule type" value="Transcribed_RNA"/>
</dbReference>
<evidence type="ECO:0000313" key="2">
    <source>
        <dbReference type="EMBL" id="JAP19433.1"/>
    </source>
</evidence>
<dbReference type="AlphaFoldDB" id="A0A0V0HHW1"/>
<dbReference type="EMBL" id="GEDG01020060">
    <property type="protein sequence ID" value="JAP19433.1"/>
    <property type="molecule type" value="Transcribed_RNA"/>
</dbReference>